<feature type="region of interest" description="Disordered" evidence="1">
    <location>
        <begin position="1"/>
        <end position="45"/>
    </location>
</feature>
<protein>
    <submittedName>
        <fullName evidence="2">Uncharacterized protein</fullName>
    </submittedName>
</protein>
<evidence type="ECO:0000313" key="3">
    <source>
        <dbReference type="Proteomes" id="UP001331936"/>
    </source>
</evidence>
<keyword evidence="3" id="KW-1185">Reference proteome</keyword>
<evidence type="ECO:0000313" key="2">
    <source>
        <dbReference type="EMBL" id="MEE2032529.1"/>
    </source>
</evidence>
<dbReference type="RefSeq" id="WP_330151946.1">
    <property type="nucleotide sequence ID" value="NZ_JAUZMZ010000047.1"/>
</dbReference>
<organism evidence="2 3">
    <name type="scientific">Rhodococcus chondri</name>
    <dbReference type="NCBI Taxonomy" id="3065941"/>
    <lineage>
        <taxon>Bacteria</taxon>
        <taxon>Bacillati</taxon>
        <taxon>Actinomycetota</taxon>
        <taxon>Actinomycetes</taxon>
        <taxon>Mycobacteriales</taxon>
        <taxon>Nocardiaceae</taxon>
        <taxon>Rhodococcus</taxon>
    </lineage>
</organism>
<dbReference type="Proteomes" id="UP001331936">
    <property type="component" value="Unassembled WGS sequence"/>
</dbReference>
<proteinExistence type="predicted"/>
<comment type="caution">
    <text evidence="2">The sequence shown here is derived from an EMBL/GenBank/DDBJ whole genome shotgun (WGS) entry which is preliminary data.</text>
</comment>
<reference evidence="2 3" key="1">
    <citation type="submission" date="2023-08" db="EMBL/GenBank/DDBJ databases">
        <authorList>
            <person name="Girao M."/>
            <person name="Carvalho M.F."/>
        </authorList>
    </citation>
    <scope>NUCLEOTIDE SEQUENCE [LARGE SCALE GENOMIC DNA]</scope>
    <source>
        <strain evidence="2 3">CC-R104</strain>
    </source>
</reference>
<gene>
    <name evidence="2" type="ORF">Q8814_10465</name>
</gene>
<dbReference type="EMBL" id="JAUZMZ010000047">
    <property type="protein sequence ID" value="MEE2032529.1"/>
    <property type="molecule type" value="Genomic_DNA"/>
</dbReference>
<feature type="compositionally biased region" description="Polar residues" evidence="1">
    <location>
        <begin position="1"/>
        <end position="11"/>
    </location>
</feature>
<name>A0ABU7JRL2_9NOCA</name>
<evidence type="ECO:0000256" key="1">
    <source>
        <dbReference type="SAM" id="MobiDB-lite"/>
    </source>
</evidence>
<accession>A0ABU7JRL2</accession>
<sequence length="45" mass="4821">MILQHLSTVTDPANDLPLHPLTPRPPRSGGTVTALTTGAFRDRAQ</sequence>